<dbReference type="PANTHER" id="PTHR35186:SF4">
    <property type="entry name" value="PRION-INHIBITION AND PROPAGATION HELO DOMAIN-CONTAINING PROTEIN"/>
    <property type="match status" value="1"/>
</dbReference>
<gene>
    <name evidence="1" type="ORF">GTA08_BOTSDO05174</name>
</gene>
<protein>
    <submittedName>
        <fullName evidence="1">Uncharacterized protein</fullName>
    </submittedName>
</protein>
<dbReference type="OrthoDB" id="3565018at2759"/>
<proteinExistence type="predicted"/>
<accession>A0A8H4IRW6</accession>
<dbReference type="Proteomes" id="UP000572817">
    <property type="component" value="Unassembled WGS sequence"/>
</dbReference>
<dbReference type="EMBL" id="WWBZ02000033">
    <property type="protein sequence ID" value="KAF4306351.1"/>
    <property type="molecule type" value="Genomic_DNA"/>
</dbReference>
<name>A0A8H4IRW6_9PEZI</name>
<reference evidence="1" key="1">
    <citation type="submission" date="2020-04" db="EMBL/GenBank/DDBJ databases">
        <title>Genome Assembly and Annotation of Botryosphaeria dothidea sdau 11-99, a Latent Pathogen of Apple Fruit Ring Rot in China.</title>
        <authorList>
            <person name="Yu C."/>
            <person name="Diao Y."/>
            <person name="Lu Q."/>
            <person name="Zhao J."/>
            <person name="Cui S."/>
            <person name="Peng C."/>
            <person name="He B."/>
            <person name="Liu H."/>
        </authorList>
    </citation>
    <scope>NUCLEOTIDE SEQUENCE [LARGE SCALE GENOMIC DNA]</scope>
    <source>
        <strain evidence="1">Sdau11-99</strain>
    </source>
</reference>
<evidence type="ECO:0000313" key="2">
    <source>
        <dbReference type="Proteomes" id="UP000572817"/>
    </source>
</evidence>
<keyword evidence="2" id="KW-1185">Reference proteome</keyword>
<organism evidence="1 2">
    <name type="scientific">Botryosphaeria dothidea</name>
    <dbReference type="NCBI Taxonomy" id="55169"/>
    <lineage>
        <taxon>Eukaryota</taxon>
        <taxon>Fungi</taxon>
        <taxon>Dikarya</taxon>
        <taxon>Ascomycota</taxon>
        <taxon>Pezizomycotina</taxon>
        <taxon>Dothideomycetes</taxon>
        <taxon>Dothideomycetes incertae sedis</taxon>
        <taxon>Botryosphaeriales</taxon>
        <taxon>Botryosphaeriaceae</taxon>
        <taxon>Botryosphaeria</taxon>
    </lineage>
</organism>
<dbReference type="PANTHER" id="PTHR35186">
    <property type="entry name" value="ANK_REP_REGION DOMAIN-CONTAINING PROTEIN"/>
    <property type="match status" value="1"/>
</dbReference>
<dbReference type="AlphaFoldDB" id="A0A8H4IRW6"/>
<comment type="caution">
    <text evidence="1">The sequence shown here is derived from an EMBL/GenBank/DDBJ whole genome shotgun (WGS) entry which is preliminary data.</text>
</comment>
<evidence type="ECO:0000313" key="1">
    <source>
        <dbReference type="EMBL" id="KAF4306351.1"/>
    </source>
</evidence>
<sequence>MSGVETAGIVLGAMPLIIEAVKAYANGVSTVERYLKYEVPLTNLYTVLQAEYVIYQNTCEELLNGIVTRNDERAALLECPGGPGWKELDLERRMEQLLSKAYDPYINTMLLMNGAVSDIKKLLKLGSDGKVIIIS</sequence>